<dbReference type="STRING" id="1664694.A0A0N1P1M6"/>
<dbReference type="InterPro" id="IPR036956">
    <property type="entry name" value="Impact_N_sf"/>
</dbReference>
<dbReference type="VEuPathDB" id="FungiDB:AB675_5480"/>
<comment type="similarity">
    <text evidence="1">Belongs to the IMPACT family.</text>
</comment>
<sequence length="250" mass="27003">MPQKRQRSPPVDELKDSIFISDPIEDRSSTFIAYYSPTESAKSLQALPQLKSADHRMAAWRKPSAQKTIAGKSIFATGSDDDGEKYAGKKLEKVMAELDAGGAVVVARWYGGILLGPVRFTHIENVAKQAIARSRGVDTGAQPAKKPKQELVPVDDSADVQRLAKQLADRDKSIATLRQLLAEKQAEKLSDALPTSSGAQAATVAAQAPDYGAMSLTRLRQLEKARDATISWTLRQIDAAEASNVSNETG</sequence>
<reference evidence="3 4" key="1">
    <citation type="submission" date="2015-06" db="EMBL/GenBank/DDBJ databases">
        <title>Draft genome of the ant-associated black yeast Phialophora attae CBS 131958.</title>
        <authorList>
            <person name="Moreno L.F."/>
            <person name="Stielow B.J."/>
            <person name="de Hoog S."/>
            <person name="Vicente V.A."/>
            <person name="Weiss V.A."/>
            <person name="de Vries M."/>
            <person name="Cruz L.M."/>
            <person name="Souza E.M."/>
        </authorList>
    </citation>
    <scope>NUCLEOTIDE SEQUENCE [LARGE SCALE GENOMIC DNA]</scope>
    <source>
        <strain evidence="3 4">CBS 131958</strain>
    </source>
</reference>
<comment type="caution">
    <text evidence="3">The sequence shown here is derived from an EMBL/GenBank/DDBJ whole genome shotgun (WGS) entry which is preliminary data.</text>
</comment>
<dbReference type="OrthoDB" id="69641at2759"/>
<dbReference type="Gene3D" id="3.30.230.30">
    <property type="entry name" value="Impact, N-terminal domain"/>
    <property type="match status" value="1"/>
</dbReference>
<dbReference type="InterPro" id="IPR001498">
    <property type="entry name" value="Impact_N"/>
</dbReference>
<dbReference type="AlphaFoldDB" id="A0A0N1P1M6"/>
<dbReference type="EMBL" id="LFJN01000008">
    <property type="protein sequence ID" value="KPI42065.1"/>
    <property type="molecule type" value="Genomic_DNA"/>
</dbReference>
<dbReference type="Proteomes" id="UP000038010">
    <property type="component" value="Unassembled WGS sequence"/>
</dbReference>
<dbReference type="SUPFAM" id="SSF54211">
    <property type="entry name" value="Ribosomal protein S5 domain 2-like"/>
    <property type="match status" value="1"/>
</dbReference>
<dbReference type="RefSeq" id="XP_018002028.1">
    <property type="nucleotide sequence ID" value="XM_018145693.1"/>
</dbReference>
<proteinExistence type="inferred from homology"/>
<name>A0A0N1P1M6_9EURO</name>
<dbReference type="InterPro" id="IPR020568">
    <property type="entry name" value="Ribosomal_Su5_D2-typ_SF"/>
</dbReference>
<evidence type="ECO:0000259" key="2">
    <source>
        <dbReference type="Pfam" id="PF01205"/>
    </source>
</evidence>
<dbReference type="GO" id="GO:0006446">
    <property type="term" value="P:regulation of translational initiation"/>
    <property type="evidence" value="ECO:0007669"/>
    <property type="project" value="TreeGrafter"/>
</dbReference>
<dbReference type="Pfam" id="PF01205">
    <property type="entry name" value="Impact_N"/>
    <property type="match status" value="1"/>
</dbReference>
<gene>
    <name evidence="3" type="ORF">AB675_5480</name>
</gene>
<dbReference type="GeneID" id="28737573"/>
<keyword evidence="4" id="KW-1185">Reference proteome</keyword>
<evidence type="ECO:0000313" key="3">
    <source>
        <dbReference type="EMBL" id="KPI42065.1"/>
    </source>
</evidence>
<evidence type="ECO:0000313" key="4">
    <source>
        <dbReference type="Proteomes" id="UP000038010"/>
    </source>
</evidence>
<protein>
    <submittedName>
        <fullName evidence="3">IMPACT family member C14C8.09c</fullName>
    </submittedName>
</protein>
<dbReference type="GO" id="GO:0005737">
    <property type="term" value="C:cytoplasm"/>
    <property type="evidence" value="ECO:0007669"/>
    <property type="project" value="TreeGrafter"/>
</dbReference>
<dbReference type="PANTHER" id="PTHR16301:SF26">
    <property type="entry name" value="IMPACT FAMILY MEMBER C14C8.09C"/>
    <property type="match status" value="1"/>
</dbReference>
<evidence type="ECO:0000256" key="1">
    <source>
        <dbReference type="ARBA" id="ARBA00007665"/>
    </source>
</evidence>
<dbReference type="GO" id="GO:0140469">
    <property type="term" value="P:GCN2-mediated signaling"/>
    <property type="evidence" value="ECO:0007669"/>
    <property type="project" value="TreeGrafter"/>
</dbReference>
<organism evidence="3 4">
    <name type="scientific">Cyphellophora attinorum</name>
    <dbReference type="NCBI Taxonomy" id="1664694"/>
    <lineage>
        <taxon>Eukaryota</taxon>
        <taxon>Fungi</taxon>
        <taxon>Dikarya</taxon>
        <taxon>Ascomycota</taxon>
        <taxon>Pezizomycotina</taxon>
        <taxon>Eurotiomycetes</taxon>
        <taxon>Chaetothyriomycetidae</taxon>
        <taxon>Chaetothyriales</taxon>
        <taxon>Cyphellophoraceae</taxon>
        <taxon>Cyphellophora</taxon>
    </lineage>
</organism>
<feature type="domain" description="Impact N-terminal" evidence="2">
    <location>
        <begin position="27"/>
        <end position="131"/>
    </location>
</feature>
<dbReference type="InterPro" id="IPR023582">
    <property type="entry name" value="Impact"/>
</dbReference>
<accession>A0A0N1P1M6</accession>
<dbReference type="PANTHER" id="PTHR16301">
    <property type="entry name" value="IMPACT-RELATED"/>
    <property type="match status" value="1"/>
</dbReference>